<gene>
    <name evidence="2" type="primary">clpP</name>
    <name evidence="4" type="ORF">B1H18_18965</name>
</gene>
<dbReference type="SUPFAM" id="SSF52096">
    <property type="entry name" value="ClpP/crotonase"/>
    <property type="match status" value="1"/>
</dbReference>
<feature type="active site" description="Nucleophile" evidence="2">
    <location>
        <position position="104"/>
    </location>
</feature>
<dbReference type="OrthoDB" id="9802800at2"/>
<dbReference type="GO" id="GO:0004176">
    <property type="term" value="F:ATP-dependent peptidase activity"/>
    <property type="evidence" value="ECO:0007669"/>
    <property type="project" value="InterPro"/>
</dbReference>
<reference evidence="4 5" key="1">
    <citation type="submission" date="2017-02" db="EMBL/GenBank/DDBJ databases">
        <title>Draft Genome Sequence of Streptomyces tsukubaensis F601, a Producer of the immunosuppressant tacrolimus FK506.</title>
        <authorList>
            <person name="Zong G."/>
            <person name="Zhong C."/>
            <person name="Fu J."/>
            <person name="Qin R."/>
            <person name="Cao G."/>
        </authorList>
    </citation>
    <scope>NUCLEOTIDE SEQUENCE [LARGE SCALE GENOMIC DNA]</scope>
    <source>
        <strain evidence="4 5">F601</strain>
    </source>
</reference>
<dbReference type="AlphaFoldDB" id="A0A1V4A6L9"/>
<dbReference type="FunFam" id="3.90.226.10:FF:000002">
    <property type="entry name" value="ATP-dependent Clp protease proteolytic subunit"/>
    <property type="match status" value="1"/>
</dbReference>
<organism evidence="4 5">
    <name type="scientific">Streptomyces tsukubensis</name>
    <dbReference type="NCBI Taxonomy" id="83656"/>
    <lineage>
        <taxon>Bacteria</taxon>
        <taxon>Bacillati</taxon>
        <taxon>Actinomycetota</taxon>
        <taxon>Actinomycetes</taxon>
        <taxon>Kitasatosporales</taxon>
        <taxon>Streptomycetaceae</taxon>
        <taxon>Streptomyces</taxon>
    </lineage>
</organism>
<dbReference type="EC" id="3.4.21.92" evidence="2"/>
<dbReference type="NCBIfam" id="NF009205">
    <property type="entry name" value="PRK12553.1"/>
    <property type="match status" value="1"/>
</dbReference>
<accession>A0A1V4A6L9</accession>
<dbReference type="Pfam" id="PF00574">
    <property type="entry name" value="CLP_protease"/>
    <property type="match status" value="1"/>
</dbReference>
<keyword evidence="2" id="KW-0378">Hydrolase</keyword>
<comment type="caution">
    <text evidence="2">Lacks conserved residue(s) required for the propagation of feature annotation.</text>
</comment>
<proteinExistence type="inferred from homology"/>
<dbReference type="EMBL" id="MVFC01000015">
    <property type="protein sequence ID" value="OON77324.1"/>
    <property type="molecule type" value="Genomic_DNA"/>
</dbReference>
<dbReference type="InterPro" id="IPR001907">
    <property type="entry name" value="ClpP"/>
</dbReference>
<evidence type="ECO:0000256" key="3">
    <source>
        <dbReference type="RuleBase" id="RU003567"/>
    </source>
</evidence>
<dbReference type="GO" id="GO:0051117">
    <property type="term" value="F:ATPase binding"/>
    <property type="evidence" value="ECO:0007669"/>
    <property type="project" value="TreeGrafter"/>
</dbReference>
<dbReference type="Gene3D" id="3.90.226.10">
    <property type="entry name" value="2-enoyl-CoA Hydratase, Chain A, domain 1"/>
    <property type="match status" value="1"/>
</dbReference>
<dbReference type="InterPro" id="IPR023562">
    <property type="entry name" value="ClpP/TepA"/>
</dbReference>
<dbReference type="PANTHER" id="PTHR10381">
    <property type="entry name" value="ATP-DEPENDENT CLP PROTEASE PROTEOLYTIC SUBUNIT"/>
    <property type="match status" value="1"/>
</dbReference>
<dbReference type="GO" id="GO:0004252">
    <property type="term" value="F:serine-type endopeptidase activity"/>
    <property type="evidence" value="ECO:0007669"/>
    <property type="project" value="UniProtKB-UniRule"/>
</dbReference>
<keyword evidence="5" id="KW-1185">Reference proteome</keyword>
<evidence type="ECO:0000313" key="5">
    <source>
        <dbReference type="Proteomes" id="UP000190539"/>
    </source>
</evidence>
<dbReference type="GO" id="GO:0005737">
    <property type="term" value="C:cytoplasm"/>
    <property type="evidence" value="ECO:0007669"/>
    <property type="project" value="UniProtKB-SubCell"/>
</dbReference>
<keyword evidence="2" id="KW-0963">Cytoplasm</keyword>
<evidence type="ECO:0000256" key="1">
    <source>
        <dbReference type="ARBA" id="ARBA00007039"/>
    </source>
</evidence>
<dbReference type="PRINTS" id="PR00127">
    <property type="entry name" value="CLPPROTEASEP"/>
</dbReference>
<dbReference type="InterPro" id="IPR029045">
    <property type="entry name" value="ClpP/crotonase-like_dom_sf"/>
</dbReference>
<comment type="caution">
    <text evidence="4">The sequence shown here is derived from an EMBL/GenBank/DDBJ whole genome shotgun (WGS) entry which is preliminary data.</text>
</comment>
<dbReference type="RefSeq" id="WP_077969357.1">
    <property type="nucleotide sequence ID" value="NZ_CP045178.1"/>
</dbReference>
<comment type="function">
    <text evidence="2">Cleaves peptides in various proteins in a process that requires ATP hydrolysis. Has a chymotrypsin-like activity. Plays a major role in the degradation of misfolded proteins.</text>
</comment>
<keyword evidence="2" id="KW-0720">Serine protease</keyword>
<dbReference type="GO" id="GO:0006515">
    <property type="term" value="P:protein quality control for misfolded or incompletely synthesized proteins"/>
    <property type="evidence" value="ECO:0007669"/>
    <property type="project" value="TreeGrafter"/>
</dbReference>
<sequence length="211" mass="22823">MKRPFARHVLPSFTERTSSGARTLDPYSKLLEERIIFLGSPIDDTSATDVIAQFMHLEHAAPDRDISVYINSPGGSFDAMTAIYDTMRYVSCEVETVCLGQAASCAAVLLAAGAPGKRGALPGARVLLCQPSLPEPIEGPHTDLEIHAAEIARVKTLQEVLLSRHTGRTRERVAADIERDHILTAQEGVEYGLVDRVVTSRKKSTATAGAK</sequence>
<dbReference type="CDD" id="cd07017">
    <property type="entry name" value="S14_ClpP_2"/>
    <property type="match status" value="1"/>
</dbReference>
<dbReference type="GO" id="GO:0009368">
    <property type="term" value="C:endopeptidase Clp complex"/>
    <property type="evidence" value="ECO:0007669"/>
    <property type="project" value="TreeGrafter"/>
</dbReference>
<comment type="catalytic activity">
    <reaction evidence="2">
        <text>Hydrolysis of proteins to small peptides in the presence of ATP and magnesium. alpha-casein is the usual test substrate. In the absence of ATP, only oligopeptides shorter than five residues are hydrolyzed (such as succinyl-Leu-Tyr-|-NHMec, and Leu-Tyr-Leu-|-Tyr-Trp, in which cleavage of the -Tyr-|-Leu- and -Tyr-|-Trp bonds also occurs).</text>
        <dbReference type="EC" id="3.4.21.92"/>
    </reaction>
</comment>
<comment type="similarity">
    <text evidence="1 2 3">Belongs to the peptidase S14 family.</text>
</comment>
<keyword evidence="2 4" id="KW-0645">Protease</keyword>
<name>A0A1V4A6L9_9ACTN</name>
<dbReference type="HAMAP" id="MF_00444">
    <property type="entry name" value="ClpP"/>
    <property type="match status" value="1"/>
</dbReference>
<dbReference type="Proteomes" id="UP000190539">
    <property type="component" value="Unassembled WGS sequence"/>
</dbReference>
<comment type="subunit">
    <text evidence="2">Fourteen ClpP subunits assemble into 2 heptameric rings which stack back to back to give a disk-like structure with a central cavity, resembling the structure of eukaryotic proteasomes.</text>
</comment>
<dbReference type="PANTHER" id="PTHR10381:SF26">
    <property type="entry name" value="ATP-DEPENDENT CLP PROTEASE PROTEOLYTIC SUBUNIT-LIKE-RELATED"/>
    <property type="match status" value="1"/>
</dbReference>
<dbReference type="STRING" id="83656.B1H18_18965"/>
<protein>
    <recommendedName>
        <fullName evidence="2 3">ATP-dependent Clp protease proteolytic subunit</fullName>
        <ecNumber evidence="2">3.4.21.92</ecNumber>
    </recommendedName>
    <alternativeName>
        <fullName evidence="2">Endopeptidase Clp</fullName>
    </alternativeName>
</protein>
<comment type="subcellular location">
    <subcellularLocation>
        <location evidence="2">Cytoplasm</location>
    </subcellularLocation>
</comment>
<evidence type="ECO:0000313" key="4">
    <source>
        <dbReference type="EMBL" id="OON77324.1"/>
    </source>
</evidence>
<evidence type="ECO:0000256" key="2">
    <source>
        <dbReference type="HAMAP-Rule" id="MF_00444"/>
    </source>
</evidence>